<evidence type="ECO:0000313" key="14">
    <source>
        <dbReference type="Proteomes" id="UP000237040"/>
    </source>
</evidence>
<dbReference type="CDD" id="cd19499">
    <property type="entry name" value="RecA-like_ClpB_Hsp104-like"/>
    <property type="match status" value="1"/>
</dbReference>
<evidence type="ECO:0000313" key="13">
    <source>
        <dbReference type="EMBL" id="PMP67658.1"/>
    </source>
</evidence>
<feature type="coiled-coil region" evidence="11">
    <location>
        <begin position="413"/>
        <end position="493"/>
    </location>
</feature>
<keyword evidence="4 10" id="KW-0547">Nucleotide-binding</keyword>
<name>A0A2J6WEU4_9BACT</name>
<dbReference type="GO" id="GO:0005524">
    <property type="term" value="F:ATP binding"/>
    <property type="evidence" value="ECO:0007669"/>
    <property type="project" value="UniProtKB-UniRule"/>
</dbReference>
<organism evidence="13 14">
    <name type="scientific">Caldisericum exile</name>
    <dbReference type="NCBI Taxonomy" id="693075"/>
    <lineage>
        <taxon>Bacteria</taxon>
        <taxon>Pseudomonadati</taxon>
        <taxon>Caldisericota/Cryosericota group</taxon>
        <taxon>Caldisericota</taxon>
        <taxon>Caldisericia</taxon>
        <taxon>Caldisericales</taxon>
        <taxon>Caldisericaceae</taxon>
        <taxon>Caldisericum</taxon>
    </lineage>
</organism>
<comment type="subunit">
    <text evidence="8">Homohexamer. The oligomerization is ATP-dependent.</text>
</comment>
<proteinExistence type="inferred from homology"/>
<dbReference type="InterPro" id="IPR003959">
    <property type="entry name" value="ATPase_AAA_core"/>
</dbReference>
<dbReference type="GO" id="GO:0005737">
    <property type="term" value="C:cytoplasm"/>
    <property type="evidence" value="ECO:0007669"/>
    <property type="project" value="UniProtKB-SubCell"/>
</dbReference>
<evidence type="ECO:0000259" key="12">
    <source>
        <dbReference type="PROSITE" id="PS51903"/>
    </source>
</evidence>
<evidence type="ECO:0000256" key="7">
    <source>
        <dbReference type="ARBA" id="ARBA00023186"/>
    </source>
</evidence>
<dbReference type="SMART" id="SM01086">
    <property type="entry name" value="ClpB_D2-small"/>
    <property type="match status" value="1"/>
</dbReference>
<dbReference type="PROSITE" id="PS51903">
    <property type="entry name" value="CLP_R"/>
    <property type="match status" value="1"/>
</dbReference>
<feature type="domain" description="Clp R" evidence="12">
    <location>
        <begin position="1"/>
        <end position="146"/>
    </location>
</feature>
<comment type="function">
    <text evidence="11">Part of a stress-induced multi-chaperone system, it is involved in the recovery of the cell from heat-induced damage, in cooperation with DnaK, DnaJ and GrpE.</text>
</comment>
<dbReference type="InterPro" id="IPR017730">
    <property type="entry name" value="Chaperonin_ClpB"/>
</dbReference>
<keyword evidence="7 10" id="KW-0143">Chaperone</keyword>
<dbReference type="InterPro" id="IPR018368">
    <property type="entry name" value="ClpA/B_CS1"/>
</dbReference>
<dbReference type="InterPro" id="IPR050130">
    <property type="entry name" value="ClpA_ClpB"/>
</dbReference>
<reference evidence="13 14" key="1">
    <citation type="submission" date="2018-01" db="EMBL/GenBank/DDBJ databases">
        <title>Metagenomic assembled genomes from two thermal pools in the Uzon Caldera, Kamchatka, Russia.</title>
        <authorList>
            <person name="Wilkins L."/>
            <person name="Ettinger C."/>
        </authorList>
    </citation>
    <scope>NUCLEOTIDE SEQUENCE [LARGE SCALE GENOMIC DNA]</scope>
    <source>
        <strain evidence="13">ZAV-07</strain>
    </source>
</reference>
<dbReference type="Proteomes" id="UP000237040">
    <property type="component" value="Unassembled WGS sequence"/>
</dbReference>
<dbReference type="SUPFAM" id="SSF52540">
    <property type="entry name" value="P-loop containing nucleoside triphosphate hydrolases"/>
    <property type="match status" value="2"/>
</dbReference>
<evidence type="ECO:0000256" key="11">
    <source>
        <dbReference type="RuleBase" id="RU362034"/>
    </source>
</evidence>
<dbReference type="PRINTS" id="PR00300">
    <property type="entry name" value="CLPPROTEASEA"/>
</dbReference>
<dbReference type="InterPro" id="IPR028299">
    <property type="entry name" value="ClpA/B_CS2"/>
</dbReference>
<dbReference type="EMBL" id="PNIL01000039">
    <property type="protein sequence ID" value="PMP67658.1"/>
    <property type="molecule type" value="Genomic_DNA"/>
</dbReference>
<comment type="caution">
    <text evidence="13">The sequence shown here is derived from an EMBL/GenBank/DDBJ whole genome shotgun (WGS) entry which is preliminary data.</text>
</comment>
<evidence type="ECO:0000256" key="4">
    <source>
        <dbReference type="ARBA" id="ARBA00022741"/>
    </source>
</evidence>
<dbReference type="NCBIfam" id="TIGR03346">
    <property type="entry name" value="chaperone_ClpB"/>
    <property type="match status" value="1"/>
</dbReference>
<comment type="similarity">
    <text evidence="1 10">Belongs to the ClpA/ClpB family.</text>
</comment>
<dbReference type="SMART" id="SM00382">
    <property type="entry name" value="AAA"/>
    <property type="match status" value="2"/>
</dbReference>
<evidence type="ECO:0000256" key="6">
    <source>
        <dbReference type="ARBA" id="ARBA00023054"/>
    </source>
</evidence>
<gene>
    <name evidence="11 13" type="primary">clpB</name>
    <name evidence="13" type="ORF">C0189_02665</name>
</gene>
<dbReference type="RefSeq" id="WP_416085313.1">
    <property type="nucleotide sequence ID" value="NZ_JBNATC010000045.1"/>
</dbReference>
<dbReference type="AlphaFoldDB" id="A0A2J6WEU4"/>
<dbReference type="CDD" id="cd00009">
    <property type="entry name" value="AAA"/>
    <property type="match status" value="1"/>
</dbReference>
<keyword evidence="5 10" id="KW-0067">ATP-binding</keyword>
<comment type="subunit">
    <text evidence="11">Homohexamer; The oligomerization is ATP-dependent.</text>
</comment>
<dbReference type="Pfam" id="PF00004">
    <property type="entry name" value="AAA"/>
    <property type="match status" value="1"/>
</dbReference>
<dbReference type="InterPro" id="IPR001270">
    <property type="entry name" value="ClpA/B"/>
</dbReference>
<dbReference type="PANTHER" id="PTHR11638">
    <property type="entry name" value="ATP-DEPENDENT CLP PROTEASE"/>
    <property type="match status" value="1"/>
</dbReference>
<dbReference type="GO" id="GO:0034605">
    <property type="term" value="P:cellular response to heat"/>
    <property type="evidence" value="ECO:0007669"/>
    <property type="project" value="TreeGrafter"/>
</dbReference>
<dbReference type="SUPFAM" id="SSF81923">
    <property type="entry name" value="Double Clp-N motif"/>
    <property type="match status" value="1"/>
</dbReference>
<protein>
    <recommendedName>
        <fullName evidence="2 11">Chaperone protein ClpB</fullName>
    </recommendedName>
</protein>
<dbReference type="InterPro" id="IPR003593">
    <property type="entry name" value="AAA+_ATPase"/>
</dbReference>
<keyword evidence="6 11" id="KW-0175">Coiled coil</keyword>
<comment type="subcellular location">
    <subcellularLocation>
        <location evidence="11">Cytoplasm</location>
    </subcellularLocation>
</comment>
<dbReference type="FunFam" id="3.40.50.300:FF:000025">
    <property type="entry name" value="ATP-dependent Clp protease subunit"/>
    <property type="match status" value="1"/>
</dbReference>
<dbReference type="InterPro" id="IPR041546">
    <property type="entry name" value="ClpA/ClpB_AAA_lid"/>
</dbReference>
<dbReference type="InterPro" id="IPR027417">
    <property type="entry name" value="P-loop_NTPase"/>
</dbReference>
<evidence type="ECO:0000256" key="1">
    <source>
        <dbReference type="ARBA" id="ARBA00008675"/>
    </source>
</evidence>
<dbReference type="InterPro" id="IPR004176">
    <property type="entry name" value="Clp_R_N"/>
</dbReference>
<evidence type="ECO:0000256" key="9">
    <source>
        <dbReference type="PROSITE-ProRule" id="PRU01251"/>
    </source>
</evidence>
<evidence type="ECO:0000256" key="8">
    <source>
        <dbReference type="ARBA" id="ARBA00026057"/>
    </source>
</evidence>
<dbReference type="GO" id="GO:0042026">
    <property type="term" value="P:protein refolding"/>
    <property type="evidence" value="ECO:0007669"/>
    <property type="project" value="UniProtKB-UniRule"/>
</dbReference>
<dbReference type="Pfam" id="PF17871">
    <property type="entry name" value="AAA_lid_9"/>
    <property type="match status" value="1"/>
</dbReference>
<evidence type="ECO:0000256" key="2">
    <source>
        <dbReference type="ARBA" id="ARBA00017574"/>
    </source>
</evidence>
<dbReference type="GO" id="GO:0016887">
    <property type="term" value="F:ATP hydrolysis activity"/>
    <property type="evidence" value="ECO:0007669"/>
    <property type="project" value="InterPro"/>
</dbReference>
<dbReference type="PROSITE" id="PS00871">
    <property type="entry name" value="CLPAB_2"/>
    <property type="match status" value="1"/>
</dbReference>
<keyword evidence="3 9" id="KW-0677">Repeat</keyword>
<dbReference type="Gene3D" id="3.40.50.300">
    <property type="entry name" value="P-loop containing nucleotide triphosphate hydrolases"/>
    <property type="match status" value="3"/>
</dbReference>
<sequence length="868" mass="98276">MDQNKFTEKVQEALLEAKNIAVNYGNEAVDVEHVLVALINQKDGFVPMILESIGAPKNDILKELYSRIERFPKSHVTQESQFYITNRLNSLFVRAESEAKALQDEFISTEHLFLASLTDYEIGQVYAKYGINRQNVLNAIQSIRGGKKVEDRTPEEKVKVLEKYGRDLVKLAKEGKLDPVIGRDEEIRRTIQILSRRTKNNPILIGEAGVGKTAIVEGIAQRIVSGDVPETLKDKTIFQLDMGALIAGTKFRGEFEDRLKAVLDELKKSEGQIILFIDEIHTIVGAGATGEGGMDASNMLKPALARGEIRTIGATTIDEYRKYIEKDAALQRRFQPVLVKEPSVEETIAILRGLKERYEVHHGVRIKDSALVAAAKLSHRYITDRFLPDKAIDLIDEAASLLRMQIDSMPVELDELTRKLKLLEMEKRALEKETDEESKARLQEIEKEIANLKESVDSLTLKWKKEKSIIEEIRKIKAQIEDLKTKANLAQSQGDLDTAAKILYGDIPTLNKQLEAKYEELKQVQGDNPLLKEEVGEEEVAQVVSKWTGIPVSRMLKTEKEKLLNLEETLKKRVVGQDQAVEAVSNAIRRARAGLSDPNRPIGSFIFLGPTGVGKTELAKALAEALFDTEKALIRIDMSEYMEKFSVSRLIGAPPGYVGYEEGGQLTEAVRRQPYSVILLDEIEKAHPDVFNILLQVLDDGRLTDSKGRTVDFKNTIIIMTSNIGSKYISEINAIPGTAEYKEQYERVVERVYEEMRHIFRPEFLNRIDEIVVFNPLTIRELRAIVDLLLSKTNEKLKEKGILVEFEEDVKTFIINKGYDPVYGARPLRRAIQKYIENPLAEFILREDIEKGEIVAYMDKGEVKFRLK</sequence>
<dbReference type="InterPro" id="IPR019489">
    <property type="entry name" value="Clp_ATPase_C"/>
</dbReference>
<dbReference type="Pfam" id="PF07724">
    <property type="entry name" value="AAA_2"/>
    <property type="match status" value="1"/>
</dbReference>
<dbReference type="FunFam" id="3.40.50.300:FF:000120">
    <property type="entry name" value="ATP-dependent chaperone ClpB"/>
    <property type="match status" value="1"/>
</dbReference>
<accession>A0A2J6WEU4</accession>
<keyword evidence="11" id="KW-0963">Cytoplasm</keyword>
<dbReference type="Gene3D" id="1.10.1780.10">
    <property type="entry name" value="Clp, N-terminal domain"/>
    <property type="match status" value="1"/>
</dbReference>
<dbReference type="PANTHER" id="PTHR11638:SF18">
    <property type="entry name" value="HEAT SHOCK PROTEIN 104"/>
    <property type="match status" value="1"/>
</dbReference>
<dbReference type="Gene3D" id="1.10.8.60">
    <property type="match status" value="1"/>
</dbReference>
<evidence type="ECO:0000256" key="5">
    <source>
        <dbReference type="ARBA" id="ARBA00022840"/>
    </source>
</evidence>
<dbReference type="Pfam" id="PF10431">
    <property type="entry name" value="ClpB_D2-small"/>
    <property type="match status" value="1"/>
</dbReference>
<dbReference type="FunFam" id="3.40.50.300:FF:000010">
    <property type="entry name" value="Chaperone clpB 1, putative"/>
    <property type="match status" value="1"/>
</dbReference>
<dbReference type="PROSITE" id="PS00870">
    <property type="entry name" value="CLPAB_1"/>
    <property type="match status" value="1"/>
</dbReference>
<evidence type="ECO:0000256" key="3">
    <source>
        <dbReference type="ARBA" id="ARBA00022737"/>
    </source>
</evidence>
<keyword evidence="11" id="KW-0346">Stress response</keyword>
<evidence type="ECO:0000256" key="10">
    <source>
        <dbReference type="RuleBase" id="RU004432"/>
    </source>
</evidence>
<dbReference type="InterPro" id="IPR036628">
    <property type="entry name" value="Clp_N_dom_sf"/>
</dbReference>
<dbReference type="Pfam" id="PF02861">
    <property type="entry name" value="Clp_N"/>
    <property type="match status" value="1"/>
</dbReference>